<name>A0A4P6Q569_9ACTN</name>
<evidence type="ECO:0000313" key="11">
    <source>
        <dbReference type="Proteomes" id="UP000292235"/>
    </source>
</evidence>
<evidence type="ECO:0000256" key="8">
    <source>
        <dbReference type="SAM" id="Phobius"/>
    </source>
</evidence>
<dbReference type="InterPro" id="IPR003856">
    <property type="entry name" value="LPS_length_determ_N"/>
</dbReference>
<dbReference type="EMBL" id="CP036455">
    <property type="protein sequence ID" value="QBI55815.1"/>
    <property type="molecule type" value="Genomic_DNA"/>
</dbReference>
<sequence length="572" mass="57558">MDTAAGGDLTDVTAALRRRWPIVAAGTAAGLLLAVAALVVLPQTYVSTTAVHVRPSGIPEITGELSGRTNGEVNLDTEAQIVQSAEVAAAAAERLGADAAPVELRRDVEVSVPPNSSVLNIAFPAGSPRDAQRGSAAFARAYLEYRAAQVDRQLGDTLSALESEADSRRAELGELSEGGGAADGGRARITAVQNEITELNKAIHPLRALRASIVPAQIITPAGTPEEAASPMPPLWLAGGGVLGLALGTAAAFAADRRGHRLRSGRDTARAVGLPVLLEVARSAGPADAGSGRPAQRANQAALGLSASLGRPSADSAGAGKSGAVVLVPAVSRGASAGPAATALAAALARIGADVLLVHADPAQAAPDGACGAGLGDALLGGADPAQLERRDAAAPGLRILDYGGADAADVLQRPAMAQLIRRLRSSADIVVVATAPTAERADACALARGADAVVPVVELGRTRTSALHEALAAFADLGVPAPGTVATAPGRAERRRAQRRQAAEHAPLTAEQPTEDPAESEKTGPTADEPEEATAHSAAATSDSVDQGDASAESADAEPQPQDDTDLTLQR</sequence>
<dbReference type="Gene3D" id="3.40.50.300">
    <property type="entry name" value="P-loop containing nucleotide triphosphate hydrolases"/>
    <property type="match status" value="1"/>
</dbReference>
<evidence type="ECO:0000259" key="9">
    <source>
        <dbReference type="Pfam" id="PF02706"/>
    </source>
</evidence>
<gene>
    <name evidence="10" type="ORF">EKD16_20265</name>
</gene>
<keyword evidence="6 8" id="KW-0472">Membrane</keyword>
<dbReference type="PANTHER" id="PTHR32309:SF31">
    <property type="entry name" value="CAPSULAR EXOPOLYSACCHARIDE FAMILY"/>
    <property type="match status" value="1"/>
</dbReference>
<dbReference type="PANTHER" id="PTHR32309">
    <property type="entry name" value="TYROSINE-PROTEIN KINASE"/>
    <property type="match status" value="1"/>
</dbReference>
<dbReference type="Pfam" id="PF02706">
    <property type="entry name" value="Wzz"/>
    <property type="match status" value="1"/>
</dbReference>
<evidence type="ECO:0000256" key="3">
    <source>
        <dbReference type="ARBA" id="ARBA00022475"/>
    </source>
</evidence>
<feature type="region of interest" description="Disordered" evidence="7">
    <location>
        <begin position="481"/>
        <end position="572"/>
    </location>
</feature>
<reference evidence="10 11" key="1">
    <citation type="submission" date="2019-02" db="EMBL/GenBank/DDBJ databases">
        <authorList>
            <person name="Khodamoradi S."/>
            <person name="Hahnke R.L."/>
            <person name="Kaempfer P."/>
            <person name="Schumann P."/>
            <person name="Rohde M."/>
            <person name="Steinert M."/>
            <person name="Luzhetskyy A."/>
            <person name="Wink J."/>
            <person name="Ruckert C."/>
        </authorList>
    </citation>
    <scope>NUCLEOTIDE SEQUENCE [LARGE SCALE GENOMIC DNA]</scope>
    <source>
        <strain evidence="10 11">M2</strain>
    </source>
</reference>
<dbReference type="KEGG" id="strr:EKD16_20265"/>
<proteinExistence type="inferred from homology"/>
<keyword evidence="3" id="KW-1003">Cell membrane</keyword>
<keyword evidence="11" id="KW-1185">Reference proteome</keyword>
<comment type="similarity">
    <text evidence="2">Belongs to the CpsC/CapA family.</text>
</comment>
<evidence type="ECO:0000313" key="10">
    <source>
        <dbReference type="EMBL" id="QBI55815.1"/>
    </source>
</evidence>
<dbReference type="AlphaFoldDB" id="A0A4P6Q569"/>
<feature type="compositionally biased region" description="Acidic residues" evidence="7">
    <location>
        <begin position="562"/>
        <end position="572"/>
    </location>
</feature>
<protein>
    <submittedName>
        <fullName evidence="10">Chain length determinant protein</fullName>
    </submittedName>
</protein>
<dbReference type="Proteomes" id="UP000292235">
    <property type="component" value="Chromosome"/>
</dbReference>
<dbReference type="SUPFAM" id="SSF52540">
    <property type="entry name" value="P-loop containing nucleoside triphosphate hydrolases"/>
    <property type="match status" value="1"/>
</dbReference>
<keyword evidence="5 8" id="KW-1133">Transmembrane helix</keyword>
<dbReference type="GO" id="GO:0005886">
    <property type="term" value="C:plasma membrane"/>
    <property type="evidence" value="ECO:0007669"/>
    <property type="project" value="UniProtKB-SubCell"/>
</dbReference>
<evidence type="ECO:0000256" key="1">
    <source>
        <dbReference type="ARBA" id="ARBA00004651"/>
    </source>
</evidence>
<feature type="domain" description="Polysaccharide chain length determinant N-terminal" evidence="9">
    <location>
        <begin position="8"/>
        <end position="92"/>
    </location>
</feature>
<evidence type="ECO:0000256" key="4">
    <source>
        <dbReference type="ARBA" id="ARBA00022692"/>
    </source>
</evidence>
<dbReference type="InterPro" id="IPR050445">
    <property type="entry name" value="Bact_polysacc_biosynth/exp"/>
</dbReference>
<evidence type="ECO:0000256" key="2">
    <source>
        <dbReference type="ARBA" id="ARBA00006683"/>
    </source>
</evidence>
<evidence type="ECO:0000256" key="6">
    <source>
        <dbReference type="ARBA" id="ARBA00023136"/>
    </source>
</evidence>
<accession>A0A4P6Q569</accession>
<comment type="subcellular location">
    <subcellularLocation>
        <location evidence="1">Cell membrane</location>
        <topology evidence="1">Multi-pass membrane protein</topology>
    </subcellularLocation>
</comment>
<dbReference type="InterPro" id="IPR027417">
    <property type="entry name" value="P-loop_NTPase"/>
</dbReference>
<keyword evidence="4 8" id="KW-0812">Transmembrane</keyword>
<evidence type="ECO:0000256" key="5">
    <source>
        <dbReference type="ARBA" id="ARBA00022989"/>
    </source>
</evidence>
<evidence type="ECO:0000256" key="7">
    <source>
        <dbReference type="SAM" id="MobiDB-lite"/>
    </source>
</evidence>
<feature type="transmembrane region" description="Helical" evidence="8">
    <location>
        <begin position="20"/>
        <end position="41"/>
    </location>
</feature>
<dbReference type="RefSeq" id="WP_165498620.1">
    <property type="nucleotide sequence ID" value="NZ_CP036455.1"/>
</dbReference>
<organism evidence="10 11">
    <name type="scientific">Streptomonospora litoralis</name>
    <dbReference type="NCBI Taxonomy" id="2498135"/>
    <lineage>
        <taxon>Bacteria</taxon>
        <taxon>Bacillati</taxon>
        <taxon>Actinomycetota</taxon>
        <taxon>Actinomycetes</taxon>
        <taxon>Streptosporangiales</taxon>
        <taxon>Nocardiopsidaceae</taxon>
        <taxon>Streptomonospora</taxon>
    </lineage>
</organism>